<dbReference type="PANTHER" id="PTHR43477">
    <property type="entry name" value="DIHYDROANTICAPSIN 7-DEHYDROGENASE"/>
    <property type="match status" value="1"/>
</dbReference>
<dbReference type="EMBL" id="JAMOIM010000018">
    <property type="protein sequence ID" value="MCW6510852.1"/>
    <property type="molecule type" value="Genomic_DNA"/>
</dbReference>
<dbReference type="AlphaFoldDB" id="A0AA41Z0T8"/>
<proteinExistence type="inferred from homology"/>
<dbReference type="Gene3D" id="3.40.50.720">
    <property type="entry name" value="NAD(P)-binding Rossmann-like Domain"/>
    <property type="match status" value="1"/>
</dbReference>
<dbReference type="InterPro" id="IPR002347">
    <property type="entry name" value="SDR_fam"/>
</dbReference>
<keyword evidence="4" id="KW-1185">Reference proteome</keyword>
<dbReference type="RefSeq" id="WP_282587221.1">
    <property type="nucleotide sequence ID" value="NZ_JAMOIM010000018.1"/>
</dbReference>
<evidence type="ECO:0000313" key="4">
    <source>
        <dbReference type="Proteomes" id="UP001165667"/>
    </source>
</evidence>
<dbReference type="PRINTS" id="PR00081">
    <property type="entry name" value="GDHRDH"/>
</dbReference>
<gene>
    <name evidence="3" type="ORF">M8523_22825</name>
</gene>
<dbReference type="SUPFAM" id="SSF51735">
    <property type="entry name" value="NAD(P)-binding Rossmann-fold domains"/>
    <property type="match status" value="1"/>
</dbReference>
<organism evidence="3 4">
    <name type="scientific">Lichenifustis flavocetrariae</name>
    <dbReference type="NCBI Taxonomy" id="2949735"/>
    <lineage>
        <taxon>Bacteria</taxon>
        <taxon>Pseudomonadati</taxon>
        <taxon>Pseudomonadota</taxon>
        <taxon>Alphaproteobacteria</taxon>
        <taxon>Hyphomicrobiales</taxon>
        <taxon>Lichenihabitantaceae</taxon>
        <taxon>Lichenifustis</taxon>
    </lineage>
</organism>
<keyword evidence="2" id="KW-0560">Oxidoreductase</keyword>
<comment type="similarity">
    <text evidence="1">Belongs to the short-chain dehydrogenases/reductases (SDR) family.</text>
</comment>
<dbReference type="PANTHER" id="PTHR43477:SF1">
    <property type="entry name" value="DIHYDROANTICAPSIN 7-DEHYDROGENASE"/>
    <property type="match status" value="1"/>
</dbReference>
<dbReference type="InterPro" id="IPR036291">
    <property type="entry name" value="NAD(P)-bd_dom_sf"/>
</dbReference>
<name>A0AA41Z0T8_9HYPH</name>
<accession>A0AA41Z0T8</accession>
<evidence type="ECO:0000256" key="2">
    <source>
        <dbReference type="ARBA" id="ARBA00023002"/>
    </source>
</evidence>
<evidence type="ECO:0000256" key="1">
    <source>
        <dbReference type="ARBA" id="ARBA00006484"/>
    </source>
</evidence>
<dbReference type="Proteomes" id="UP001165667">
    <property type="component" value="Unassembled WGS sequence"/>
</dbReference>
<dbReference type="InterPro" id="IPR051122">
    <property type="entry name" value="SDR_DHRS6-like"/>
</dbReference>
<protein>
    <submittedName>
        <fullName evidence="3">SDR family oxidoreductase</fullName>
    </submittedName>
</protein>
<reference evidence="3" key="1">
    <citation type="submission" date="2022-05" db="EMBL/GenBank/DDBJ databases">
        <authorList>
            <person name="Pankratov T."/>
        </authorList>
    </citation>
    <scope>NUCLEOTIDE SEQUENCE</scope>
    <source>
        <strain evidence="3">BP6-180914</strain>
    </source>
</reference>
<dbReference type="Pfam" id="PF13561">
    <property type="entry name" value="adh_short_C2"/>
    <property type="match status" value="1"/>
</dbReference>
<comment type="caution">
    <text evidence="3">The sequence shown here is derived from an EMBL/GenBank/DDBJ whole genome shotgun (WGS) entry which is preliminary data.</text>
</comment>
<sequence length="239" mass="24928">MDLKGKRVVVLGGTSGIGYAVAEAAGRAGATPVVVSSRQANVEAAIARLPQGAEGQALDLRDEAAVAAFFAKAEAFDHLVFTAGETLQLGPLQETSLDTARAFFELRYWGAVTAVKHGAARIRGGGSIVLTSGIAGRRPQAGWTLGASICSAMEGLTRALAVELAPLRVNLVSPGFVRTPLWRDMPEAQREAMYQAAGEKLPVGRVGEATDLAEAYLFLMRQGFATGQTFVVDGGGVLV</sequence>
<dbReference type="GO" id="GO:0016491">
    <property type="term" value="F:oxidoreductase activity"/>
    <property type="evidence" value="ECO:0007669"/>
    <property type="project" value="UniProtKB-KW"/>
</dbReference>
<evidence type="ECO:0000313" key="3">
    <source>
        <dbReference type="EMBL" id="MCW6510852.1"/>
    </source>
</evidence>